<protein>
    <submittedName>
        <fullName evidence="2">Uncharacterized protein</fullName>
    </submittedName>
</protein>
<evidence type="ECO:0000256" key="1">
    <source>
        <dbReference type="SAM" id="MobiDB-lite"/>
    </source>
</evidence>
<proteinExistence type="predicted"/>
<accession>Q2R326</accession>
<sequence length="253" mass="29827">MVGRAAHSNKWYQSPRFGTQNNFQVWNPEQFPWVTWWRGQIKQRFGTQNNFHGSQFPWVFHGSHGSRTIAMGHMVERPDKTKVWNPEQFQQRTISIGHMVERPDKTKVWNPEQFQQRFGMEIVGLEWWAVGHMVKRPDNKDNKGLEWWVKEIVGPWVTWWWVKEIVGPWVTWWRGQITKGHMVERPDNKGQFPWVTWWRGQITKVWNGGLRRLLGLRPVTSLRGSHGVNVTGEIVEPEADNKSNKSSGSHGLM</sequence>
<evidence type="ECO:0000313" key="2">
    <source>
        <dbReference type="EMBL" id="ABA94126.1"/>
    </source>
</evidence>
<dbReference type="EMBL" id="DP000010">
    <property type="protein sequence ID" value="ABA94126.1"/>
    <property type="molecule type" value="Genomic_DNA"/>
</dbReference>
<reference evidence="2" key="3">
    <citation type="submission" date="2006-01" db="EMBL/GenBank/DDBJ databases">
        <authorList>
            <person name="Buell R."/>
        </authorList>
    </citation>
    <scope>NUCLEOTIDE SEQUENCE</scope>
</reference>
<reference evidence="2" key="2">
    <citation type="submission" date="2005-04" db="EMBL/GenBank/DDBJ databases">
        <authorList>
            <person name="Buell C.R."/>
            <person name="Wing R.A."/>
            <person name="McCombie W.A."/>
            <person name="Ouyang S."/>
        </authorList>
    </citation>
    <scope>NUCLEOTIDE SEQUENCE</scope>
</reference>
<feature type="compositionally biased region" description="Polar residues" evidence="1">
    <location>
        <begin position="244"/>
        <end position="253"/>
    </location>
</feature>
<name>Q2R326_ORYSJ</name>
<organism evidence="2">
    <name type="scientific">Oryza sativa subsp. japonica</name>
    <name type="common">Rice</name>
    <dbReference type="NCBI Taxonomy" id="39947"/>
    <lineage>
        <taxon>Eukaryota</taxon>
        <taxon>Viridiplantae</taxon>
        <taxon>Streptophyta</taxon>
        <taxon>Embryophyta</taxon>
        <taxon>Tracheophyta</taxon>
        <taxon>Spermatophyta</taxon>
        <taxon>Magnoliopsida</taxon>
        <taxon>Liliopsida</taxon>
        <taxon>Poales</taxon>
        <taxon>Poaceae</taxon>
        <taxon>BOP clade</taxon>
        <taxon>Oryzoideae</taxon>
        <taxon>Oryzeae</taxon>
        <taxon>Oryzinae</taxon>
        <taxon>Oryza</taxon>
        <taxon>Oryza sativa</taxon>
    </lineage>
</organism>
<dbReference type="AlphaFoldDB" id="Q2R326"/>
<gene>
    <name evidence="2" type="ordered locus">LOC_Os11g33370</name>
</gene>
<reference evidence="2" key="1">
    <citation type="journal article" date="2005" name="BMC Biol.">
        <title>The sequence of rice chromosomes 11 and 12, rich in disease resistance genes and recent gene duplications.</title>
        <authorList>
            <consortium name="The rice chromosomes 11 and 12 sequencing consortia"/>
        </authorList>
    </citation>
    <scope>NUCLEOTIDE SEQUENCE [LARGE SCALE GENOMIC DNA]</scope>
</reference>
<feature type="region of interest" description="Disordered" evidence="1">
    <location>
        <begin position="233"/>
        <end position="253"/>
    </location>
</feature>